<feature type="transmembrane region" description="Helical" evidence="1">
    <location>
        <begin position="910"/>
        <end position="931"/>
    </location>
</feature>
<feature type="transmembrane region" description="Helical" evidence="1">
    <location>
        <begin position="438"/>
        <end position="456"/>
    </location>
</feature>
<accession>A0A0J8VI93</accession>
<dbReference type="InterPro" id="IPR001036">
    <property type="entry name" value="Acrflvin-R"/>
</dbReference>
<dbReference type="GO" id="GO:0042910">
    <property type="term" value="F:xenobiotic transmembrane transporter activity"/>
    <property type="evidence" value="ECO:0007669"/>
    <property type="project" value="TreeGrafter"/>
</dbReference>
<dbReference type="STRING" id="680026.AB733_01080"/>
<dbReference type="RefSeq" id="WP_048897118.1">
    <property type="nucleotide sequence ID" value="NZ_AP024852.1"/>
</dbReference>
<feature type="transmembrane region" description="Helical" evidence="1">
    <location>
        <begin position="884"/>
        <end position="904"/>
    </location>
</feature>
<name>A0A0J8VI93_9GAMM</name>
<keyword evidence="3" id="KW-1185">Reference proteome</keyword>
<dbReference type="SUPFAM" id="SSF82693">
    <property type="entry name" value="Multidrug efflux transporter AcrB pore domain, PN1, PN2, PC1 and PC2 subdomains"/>
    <property type="match status" value="2"/>
</dbReference>
<dbReference type="SUPFAM" id="SSF82714">
    <property type="entry name" value="Multidrug efflux transporter AcrB TolC docking domain, DN and DC subdomains"/>
    <property type="match status" value="2"/>
</dbReference>
<sequence>MDIARYTIAKRTSVWVLIALILLGGYLSYLKLGRFEDPEFVIRQAVINTPYSGATAQEVSDEVTDIIEGAVQSLQELKEVKSVSKQGMSEVTVEIKLEFATSQAALQQVWDKLRRKISDVQRQLPPGAGASIVNDDFSDVYALFFAVTGEGFTDKQLQDYVDELRRELVLVPGVAKTATLGERQETIFVEMFGERMAKFGVSAERVYQVLQKQNMVTVAGSIETDAMRIPVIPSSNVNSFNDLMNMQVSLGDNNAVLRLGDIATVTRDYQEPSTMMVRYNGQRAVGFGISNVTGGNVVDMGDAVKARIAELENQRPIGIEMNVISMQSDSVRDSVANFIDNLIAAVAIVFIVLLLFMGVRSGIIIGFVLLLTVAGTLCIMLIEDIAMQRISLGALIIALGMLVDNAIVVTDGILVRLQTTPDDNRDEIVSDVVNATKWPLLGGTVVGICAFSAIGLSPSDMGEYAGSLFWVILYSMLLSWVFAVTITPMLCYDFLKVKPVDAEAPVGRISHGYRQLLTWVIKHRLVSLSLLLIVLFTSIYGVRYIPPGFMPESQRAQFVVDVYLPQGSDIKRTEQTIASIEQDVKQKAGITNITSFVGGGGLRFMLTYAPEARNPSYGQLLIDIDDYQNIAPLLVELQDELAEKYTDASIKVWKFMLGRGGGKKIEAGFKGPDSAVLRQLAEQAKAIMLNDDQLIAVQDDWRQQVPVLRPRYSDQKAQQVGLTTQEVNQAIAQTLSGRHVGVYREGNDLIPIVARSPEAERNHQRAIENTEVYSHVAGGFISVSQLIESTDVVWEDAILRRINRMPTILVQADPAPGVLTADAFNQLRPRIEAIELPSGYELIWYGEYKASKDANEGLVISAPYGFAAMILSVIFMFNAIRQPLVIWLTAPLAIIGVTVGLIVFQTPFEFMAILGFLSLIGMMVKNAIVLVDQADAEIREGKLPYHAIIDASLSRARPVLLGALTTILGVAPLLIDPFFKSMAVTIMFGLLFATILTLVVIPLFYAMFFRIKAIEE</sequence>
<feature type="transmembrane region" description="Helical" evidence="1">
    <location>
        <begin position="858"/>
        <end position="877"/>
    </location>
</feature>
<evidence type="ECO:0000313" key="3">
    <source>
        <dbReference type="Proteomes" id="UP000240481"/>
    </source>
</evidence>
<feature type="transmembrane region" description="Helical" evidence="1">
    <location>
        <begin position="363"/>
        <end position="382"/>
    </location>
</feature>
<dbReference type="SUPFAM" id="SSF82866">
    <property type="entry name" value="Multidrug efflux transporter AcrB transmembrane domain"/>
    <property type="match status" value="2"/>
</dbReference>
<keyword evidence="1" id="KW-0472">Membrane</keyword>
<organism evidence="2 3">
    <name type="scientific">Photobacterium swingsii</name>
    <dbReference type="NCBI Taxonomy" id="680026"/>
    <lineage>
        <taxon>Bacteria</taxon>
        <taxon>Pseudomonadati</taxon>
        <taxon>Pseudomonadota</taxon>
        <taxon>Gammaproteobacteria</taxon>
        <taxon>Vibrionales</taxon>
        <taxon>Vibrionaceae</taxon>
        <taxon>Photobacterium</taxon>
    </lineage>
</organism>
<dbReference type="PRINTS" id="PR00702">
    <property type="entry name" value="ACRIFLAVINRP"/>
</dbReference>
<keyword evidence="1" id="KW-1133">Transmembrane helix</keyword>
<gene>
    <name evidence="2" type="ORF">C9I94_02980</name>
</gene>
<feature type="transmembrane region" description="Helical" evidence="1">
    <location>
        <begin position="394"/>
        <end position="417"/>
    </location>
</feature>
<dbReference type="Gene3D" id="3.30.70.1440">
    <property type="entry name" value="Multidrug efflux transporter AcrB pore domain"/>
    <property type="match status" value="1"/>
</dbReference>
<comment type="caution">
    <text evidence="2">The sequence shown here is derived from an EMBL/GenBank/DDBJ whole genome shotgun (WGS) entry which is preliminary data.</text>
</comment>
<keyword evidence="1" id="KW-0812">Transmembrane</keyword>
<dbReference type="Gene3D" id="3.30.2090.10">
    <property type="entry name" value="Multidrug efflux transporter AcrB TolC docking domain, DN and DC subdomains"/>
    <property type="match status" value="2"/>
</dbReference>
<dbReference type="Gene3D" id="3.30.70.1430">
    <property type="entry name" value="Multidrug efflux transporter AcrB pore domain"/>
    <property type="match status" value="2"/>
</dbReference>
<dbReference type="Proteomes" id="UP000240481">
    <property type="component" value="Unassembled WGS sequence"/>
</dbReference>
<dbReference type="Gene3D" id="3.30.70.1320">
    <property type="entry name" value="Multidrug efflux transporter AcrB pore domain like"/>
    <property type="match status" value="1"/>
</dbReference>
<proteinExistence type="predicted"/>
<feature type="transmembrane region" description="Helical" evidence="1">
    <location>
        <begin position="335"/>
        <end position="356"/>
    </location>
</feature>
<dbReference type="OrthoDB" id="9757940at2"/>
<dbReference type="InterPro" id="IPR027463">
    <property type="entry name" value="AcrB_DN_DC_subdom"/>
</dbReference>
<dbReference type="EMBL" id="PYLZ01000001">
    <property type="protein sequence ID" value="PSW26961.1"/>
    <property type="molecule type" value="Genomic_DNA"/>
</dbReference>
<dbReference type="PANTHER" id="PTHR32063:SF18">
    <property type="entry name" value="CATION EFFLUX SYSTEM PROTEIN"/>
    <property type="match status" value="1"/>
</dbReference>
<evidence type="ECO:0000313" key="2">
    <source>
        <dbReference type="EMBL" id="PSW26961.1"/>
    </source>
</evidence>
<dbReference type="Gene3D" id="1.20.1640.10">
    <property type="entry name" value="Multidrug efflux transporter AcrB transmembrane domain"/>
    <property type="match status" value="2"/>
</dbReference>
<feature type="transmembrane region" description="Helical" evidence="1">
    <location>
        <begin position="959"/>
        <end position="979"/>
    </location>
</feature>
<dbReference type="Pfam" id="PF00873">
    <property type="entry name" value="ACR_tran"/>
    <property type="match status" value="1"/>
</dbReference>
<reference evidence="2 3" key="1">
    <citation type="submission" date="2018-01" db="EMBL/GenBank/DDBJ databases">
        <title>Whole genome sequencing of Histamine producing bacteria.</title>
        <authorList>
            <person name="Butler K."/>
        </authorList>
    </citation>
    <scope>NUCLEOTIDE SEQUENCE [LARGE SCALE GENOMIC DNA]</scope>
    <source>
        <strain evidence="2 3">DSM 24669</strain>
    </source>
</reference>
<evidence type="ECO:0000256" key="1">
    <source>
        <dbReference type="SAM" id="Phobius"/>
    </source>
</evidence>
<feature type="transmembrane region" description="Helical" evidence="1">
    <location>
        <begin position="525"/>
        <end position="545"/>
    </location>
</feature>
<protein>
    <submittedName>
        <fullName evidence="2">AcrB/AcrD/AcrF family protein</fullName>
    </submittedName>
</protein>
<dbReference type="PANTHER" id="PTHR32063">
    <property type="match status" value="1"/>
</dbReference>
<feature type="transmembrane region" description="Helical" evidence="1">
    <location>
        <begin position="12"/>
        <end position="30"/>
    </location>
</feature>
<feature type="transmembrane region" description="Helical" evidence="1">
    <location>
        <begin position="985"/>
        <end position="1008"/>
    </location>
</feature>
<dbReference type="GO" id="GO:0005886">
    <property type="term" value="C:plasma membrane"/>
    <property type="evidence" value="ECO:0007669"/>
    <property type="project" value="TreeGrafter"/>
</dbReference>
<dbReference type="AlphaFoldDB" id="A0A0J8VI93"/>
<feature type="transmembrane region" description="Helical" evidence="1">
    <location>
        <begin position="468"/>
        <end position="492"/>
    </location>
</feature>